<proteinExistence type="predicted"/>
<dbReference type="SUPFAM" id="SSF53597">
    <property type="entry name" value="Dihydrofolate reductase-like"/>
    <property type="match status" value="1"/>
</dbReference>
<accession>A0A6J6HI92</accession>
<dbReference type="InterPro" id="IPR024072">
    <property type="entry name" value="DHFR-like_dom_sf"/>
</dbReference>
<sequence length="209" mass="22445">MQTFTPASGQEFNFFAEKLANWQGWLASLVVDSNGKTVGSDGTSKTVGNQTDLQLLIALRSKTSLIVTTGKTARSEQYKASRFAPIAFITRDQGSLASIPAVASPGNFENIFLSSSKPIPDSFSDFDSEVSKAGFSSILFEGGLETVAALLKSPLRLTLVLSIANVQVFDEANARKLLNQILPKWSDPQLQEAFGVGPNLVTIWSKPAS</sequence>
<name>A0A6J6HI92_9ZZZZ</name>
<protein>
    <submittedName>
        <fullName evidence="1">Unannotated protein</fullName>
    </submittedName>
</protein>
<evidence type="ECO:0000313" key="1">
    <source>
        <dbReference type="EMBL" id="CAB4611579.1"/>
    </source>
</evidence>
<gene>
    <name evidence="1" type="ORF">UFOPK1857_00443</name>
</gene>
<reference evidence="1" key="1">
    <citation type="submission" date="2020-05" db="EMBL/GenBank/DDBJ databases">
        <authorList>
            <person name="Chiriac C."/>
            <person name="Salcher M."/>
            <person name="Ghai R."/>
            <person name="Kavagutti S V."/>
        </authorList>
    </citation>
    <scope>NUCLEOTIDE SEQUENCE</scope>
</reference>
<organism evidence="1">
    <name type="scientific">freshwater metagenome</name>
    <dbReference type="NCBI Taxonomy" id="449393"/>
    <lineage>
        <taxon>unclassified sequences</taxon>
        <taxon>metagenomes</taxon>
        <taxon>ecological metagenomes</taxon>
    </lineage>
</organism>
<dbReference type="EMBL" id="CAEZUU010000069">
    <property type="protein sequence ID" value="CAB4611579.1"/>
    <property type="molecule type" value="Genomic_DNA"/>
</dbReference>
<dbReference type="AlphaFoldDB" id="A0A6J6HI92"/>